<keyword evidence="2" id="KW-0472">Membrane</keyword>
<keyword evidence="2" id="KW-1133">Transmembrane helix</keyword>
<keyword evidence="4" id="KW-1185">Reference proteome</keyword>
<name>A0A9N9VMB3_9HYPO</name>
<feature type="region of interest" description="Disordered" evidence="1">
    <location>
        <begin position="1"/>
        <end position="57"/>
    </location>
</feature>
<dbReference type="Proteomes" id="UP000696573">
    <property type="component" value="Unassembled WGS sequence"/>
</dbReference>
<dbReference type="AlphaFoldDB" id="A0A9N9VMB3"/>
<gene>
    <name evidence="3" type="ORF">CRHIZ90672A_00009624</name>
</gene>
<evidence type="ECO:0000256" key="1">
    <source>
        <dbReference type="SAM" id="MobiDB-lite"/>
    </source>
</evidence>
<evidence type="ECO:0000313" key="4">
    <source>
        <dbReference type="Proteomes" id="UP000696573"/>
    </source>
</evidence>
<proteinExistence type="predicted"/>
<dbReference type="EMBL" id="CABFNQ020000717">
    <property type="protein sequence ID" value="CAH0026101.1"/>
    <property type="molecule type" value="Genomic_DNA"/>
</dbReference>
<organism evidence="3 4">
    <name type="scientific">Clonostachys rhizophaga</name>
    <dbReference type="NCBI Taxonomy" id="160324"/>
    <lineage>
        <taxon>Eukaryota</taxon>
        <taxon>Fungi</taxon>
        <taxon>Dikarya</taxon>
        <taxon>Ascomycota</taxon>
        <taxon>Pezizomycotina</taxon>
        <taxon>Sordariomycetes</taxon>
        <taxon>Hypocreomycetidae</taxon>
        <taxon>Hypocreales</taxon>
        <taxon>Bionectriaceae</taxon>
        <taxon>Clonostachys</taxon>
    </lineage>
</organism>
<reference evidence="3" key="1">
    <citation type="submission" date="2021-10" db="EMBL/GenBank/DDBJ databases">
        <authorList>
            <person name="Piombo E."/>
        </authorList>
    </citation>
    <scope>NUCLEOTIDE SEQUENCE</scope>
</reference>
<feature type="compositionally biased region" description="Acidic residues" evidence="1">
    <location>
        <begin position="30"/>
        <end position="50"/>
    </location>
</feature>
<evidence type="ECO:0000313" key="3">
    <source>
        <dbReference type="EMBL" id="CAH0026101.1"/>
    </source>
</evidence>
<sequence length="124" mass="13354">MLDPPSGQDSDSDTPDKQHDSGTKSASDDSSSETDTSSEEDTSSETDVSQETDTSSAFSFEGYDIESIFSHGDFEDLPNNRGDGSVNIMGSRRRLIAGGILVIVMVVLVAILVQFLLQAMKRET</sequence>
<protein>
    <submittedName>
        <fullName evidence="3">Uncharacterized protein</fullName>
    </submittedName>
</protein>
<accession>A0A9N9VMB3</accession>
<feature type="transmembrane region" description="Helical" evidence="2">
    <location>
        <begin position="95"/>
        <end position="117"/>
    </location>
</feature>
<keyword evidence="2" id="KW-0812">Transmembrane</keyword>
<comment type="caution">
    <text evidence="3">The sequence shown here is derived from an EMBL/GenBank/DDBJ whole genome shotgun (WGS) entry which is preliminary data.</text>
</comment>
<evidence type="ECO:0000256" key="2">
    <source>
        <dbReference type="SAM" id="Phobius"/>
    </source>
</evidence>